<evidence type="ECO:0000313" key="2">
    <source>
        <dbReference type="Proteomes" id="UP000663843"/>
    </source>
</evidence>
<protein>
    <submittedName>
        <fullName evidence="1">Uncharacterized protein</fullName>
    </submittedName>
</protein>
<gene>
    <name evidence="1" type="ORF">RDB_LOCUS184767</name>
</gene>
<comment type="caution">
    <text evidence="1">The sequence shown here is derived from an EMBL/GenBank/DDBJ whole genome shotgun (WGS) entry which is preliminary data.</text>
</comment>
<accession>A0A8H3DKE9</accession>
<evidence type="ECO:0000313" key="1">
    <source>
        <dbReference type="EMBL" id="CAE6535026.1"/>
    </source>
</evidence>
<dbReference type="EMBL" id="CAJMWT010008727">
    <property type="protein sequence ID" value="CAE6535026.1"/>
    <property type="molecule type" value="Genomic_DNA"/>
</dbReference>
<dbReference type="Proteomes" id="UP000663843">
    <property type="component" value="Unassembled WGS sequence"/>
</dbReference>
<proteinExistence type="predicted"/>
<dbReference type="AlphaFoldDB" id="A0A8H3DKE9"/>
<name>A0A8H3DKE9_9AGAM</name>
<reference evidence="1" key="1">
    <citation type="submission" date="2021-01" db="EMBL/GenBank/DDBJ databases">
        <authorList>
            <person name="Kaushik A."/>
        </authorList>
    </citation>
    <scope>NUCLEOTIDE SEQUENCE</scope>
    <source>
        <strain evidence="1">AG2-2IIIB</strain>
    </source>
</reference>
<sequence>MKERVLAAIEAPALSIEAWFESISEADGKNRFIDAAHGLLCIAPGIEEMSEEDMSLALVDQSRATSVGHAAQKERRPKDLHYYYKETRAKKGALNKRSRVALLQHIVLSIHTLKSALAWRRLENGYGENGKMTIVMEAYSEEEGCDVNFGSQAFKSFHKSIKDYDTGCARFLDAYLQLGSNLLLCQRLRLQRFSNPVLGPKLAEAVGWVVLPEAEANRRERIHKQALDLVISILGGSEHSELIEALADINTETDAM</sequence>
<organism evidence="1 2">
    <name type="scientific">Rhizoctonia solani</name>
    <dbReference type="NCBI Taxonomy" id="456999"/>
    <lineage>
        <taxon>Eukaryota</taxon>
        <taxon>Fungi</taxon>
        <taxon>Dikarya</taxon>
        <taxon>Basidiomycota</taxon>
        <taxon>Agaricomycotina</taxon>
        <taxon>Agaricomycetes</taxon>
        <taxon>Cantharellales</taxon>
        <taxon>Ceratobasidiaceae</taxon>
        <taxon>Rhizoctonia</taxon>
    </lineage>
</organism>